<dbReference type="InterPro" id="IPR001478">
    <property type="entry name" value="PDZ"/>
</dbReference>
<dbReference type="EMBL" id="UINC01001189">
    <property type="protein sequence ID" value="SUZ73756.1"/>
    <property type="molecule type" value="Genomic_DNA"/>
</dbReference>
<keyword evidence="2" id="KW-0645">Protease</keyword>
<evidence type="ECO:0000313" key="6">
    <source>
        <dbReference type="EMBL" id="SUZ73756.1"/>
    </source>
</evidence>
<dbReference type="Gene3D" id="2.30.42.10">
    <property type="match status" value="2"/>
</dbReference>
<feature type="compositionally biased region" description="Basic and acidic residues" evidence="4">
    <location>
        <begin position="90"/>
        <end position="107"/>
    </location>
</feature>
<evidence type="ECO:0000256" key="2">
    <source>
        <dbReference type="ARBA" id="ARBA00022670"/>
    </source>
</evidence>
<gene>
    <name evidence="6" type="ORF">METZ01_LOCUS26610</name>
</gene>
<dbReference type="GO" id="GO:0006508">
    <property type="term" value="P:proteolysis"/>
    <property type="evidence" value="ECO:0007669"/>
    <property type="project" value="UniProtKB-KW"/>
</dbReference>
<dbReference type="PROSITE" id="PS50106">
    <property type="entry name" value="PDZ"/>
    <property type="match status" value="2"/>
</dbReference>
<dbReference type="AlphaFoldDB" id="A0A381Q325"/>
<protein>
    <recommendedName>
        <fullName evidence="5">PDZ domain-containing protein</fullName>
    </recommendedName>
</protein>
<dbReference type="SUPFAM" id="SSF50156">
    <property type="entry name" value="PDZ domain-like"/>
    <property type="match status" value="2"/>
</dbReference>
<dbReference type="Gene3D" id="2.40.10.120">
    <property type="match status" value="1"/>
</dbReference>
<sequence>MSIYDPFRAKVKIAFLTATASLMGLGIASALGWGGVSYVMPEIGTEPQIPIEAVQPALDLSDAFVNVAGTVTPAVVRIEARRRSPASAPRRADPSRQDQGPQDRPDRVSGGSGFIVSDDGYILTNNHVVDDADQLTVFLQDRRSFPAQVVGRDPFTDVAVIRIDAPGLTKLNFGTSADLRVGEWIVAIGNPGFSGGSGPLDYTVTVGIVSALGRPLDLLQRGLQQDGVSSRISAYAIEDFIQTDAVINPGNSGGPMVNLRGQVVGINSAIASETGFYQGYGFAIPIDLAHRVMEDLVEYGRVRRARLGVGMTAIDDISAEKYGLPTVAGVELTTLTEGGPAEAQGLRIYDVIVELDGEPIERSGQLQQVIAMKRPGDDVSVGVYRDGRFVTVEVQLDEANLQAPAPVVAAAPSVRDEVRMDDKLGLRYEDMDRMSAQEYGFDEADGVVITDVQINGPAARRRVTPGWKILAVNRESVDDRSDVERIMNRVQEGEIVTLQLALYDGRQQIVHVPVSR</sequence>
<organism evidence="6">
    <name type="scientific">marine metagenome</name>
    <dbReference type="NCBI Taxonomy" id="408172"/>
    <lineage>
        <taxon>unclassified sequences</taxon>
        <taxon>metagenomes</taxon>
        <taxon>ecological metagenomes</taxon>
    </lineage>
</organism>
<dbReference type="GO" id="GO:0004252">
    <property type="term" value="F:serine-type endopeptidase activity"/>
    <property type="evidence" value="ECO:0007669"/>
    <property type="project" value="InterPro"/>
</dbReference>
<name>A0A381Q325_9ZZZZ</name>
<dbReference type="PRINTS" id="PR00834">
    <property type="entry name" value="PROTEASES2C"/>
</dbReference>
<accession>A0A381Q325</accession>
<evidence type="ECO:0000256" key="3">
    <source>
        <dbReference type="ARBA" id="ARBA00022801"/>
    </source>
</evidence>
<dbReference type="PANTHER" id="PTHR22939">
    <property type="entry name" value="SERINE PROTEASE FAMILY S1C HTRA-RELATED"/>
    <property type="match status" value="1"/>
</dbReference>
<dbReference type="InterPro" id="IPR009003">
    <property type="entry name" value="Peptidase_S1_PA"/>
</dbReference>
<feature type="domain" description="PDZ" evidence="5">
    <location>
        <begin position="296"/>
        <end position="387"/>
    </location>
</feature>
<evidence type="ECO:0000259" key="5">
    <source>
        <dbReference type="PROSITE" id="PS50106"/>
    </source>
</evidence>
<dbReference type="PANTHER" id="PTHR22939:SF129">
    <property type="entry name" value="SERINE PROTEASE HTRA2, MITOCHONDRIAL"/>
    <property type="match status" value="1"/>
</dbReference>
<dbReference type="SMART" id="SM00228">
    <property type="entry name" value="PDZ"/>
    <property type="match status" value="2"/>
</dbReference>
<feature type="domain" description="PDZ" evidence="5">
    <location>
        <begin position="428"/>
        <end position="504"/>
    </location>
</feature>
<evidence type="ECO:0000256" key="4">
    <source>
        <dbReference type="SAM" id="MobiDB-lite"/>
    </source>
</evidence>
<dbReference type="InterPro" id="IPR001940">
    <property type="entry name" value="Peptidase_S1C"/>
</dbReference>
<proteinExistence type="inferred from homology"/>
<feature type="region of interest" description="Disordered" evidence="4">
    <location>
        <begin position="80"/>
        <end position="111"/>
    </location>
</feature>
<dbReference type="Pfam" id="PF13365">
    <property type="entry name" value="Trypsin_2"/>
    <property type="match status" value="1"/>
</dbReference>
<dbReference type="InterPro" id="IPR036034">
    <property type="entry name" value="PDZ_sf"/>
</dbReference>
<dbReference type="SUPFAM" id="SSF50494">
    <property type="entry name" value="Trypsin-like serine proteases"/>
    <property type="match status" value="1"/>
</dbReference>
<reference evidence="6" key="1">
    <citation type="submission" date="2018-05" db="EMBL/GenBank/DDBJ databases">
        <authorList>
            <person name="Lanie J.A."/>
            <person name="Ng W.-L."/>
            <person name="Kazmierczak K.M."/>
            <person name="Andrzejewski T.M."/>
            <person name="Davidsen T.M."/>
            <person name="Wayne K.J."/>
            <person name="Tettelin H."/>
            <person name="Glass J.I."/>
            <person name="Rusch D."/>
            <person name="Podicherti R."/>
            <person name="Tsui H.-C.T."/>
            <person name="Winkler M.E."/>
        </authorList>
    </citation>
    <scope>NUCLEOTIDE SEQUENCE</scope>
</reference>
<evidence type="ECO:0000256" key="1">
    <source>
        <dbReference type="ARBA" id="ARBA00010541"/>
    </source>
</evidence>
<keyword evidence="3" id="KW-0378">Hydrolase</keyword>
<comment type="similarity">
    <text evidence="1">Belongs to the peptidase S1C family.</text>
</comment>
<dbReference type="Pfam" id="PF13180">
    <property type="entry name" value="PDZ_2"/>
    <property type="match status" value="2"/>
</dbReference>